<accession>A0A7W7FXU4</accession>
<gene>
    <name evidence="1" type="ORF">HNR67_005462</name>
</gene>
<evidence type="ECO:0000313" key="1">
    <source>
        <dbReference type="EMBL" id="MBB4679344.1"/>
    </source>
</evidence>
<organism evidence="1 2">
    <name type="scientific">Crossiella cryophila</name>
    <dbReference type="NCBI Taxonomy" id="43355"/>
    <lineage>
        <taxon>Bacteria</taxon>
        <taxon>Bacillati</taxon>
        <taxon>Actinomycetota</taxon>
        <taxon>Actinomycetes</taxon>
        <taxon>Pseudonocardiales</taxon>
        <taxon>Pseudonocardiaceae</taxon>
        <taxon>Crossiella</taxon>
    </lineage>
</organism>
<comment type="caution">
    <text evidence="1">The sequence shown here is derived from an EMBL/GenBank/DDBJ whole genome shotgun (WGS) entry which is preliminary data.</text>
</comment>
<proteinExistence type="predicted"/>
<protein>
    <submittedName>
        <fullName evidence="1">Uncharacterized protein</fullName>
    </submittedName>
</protein>
<keyword evidence="2" id="KW-1185">Reference proteome</keyword>
<evidence type="ECO:0000313" key="2">
    <source>
        <dbReference type="Proteomes" id="UP000533598"/>
    </source>
</evidence>
<reference evidence="1 2" key="1">
    <citation type="submission" date="2020-08" db="EMBL/GenBank/DDBJ databases">
        <title>Sequencing the genomes of 1000 actinobacteria strains.</title>
        <authorList>
            <person name="Klenk H.-P."/>
        </authorList>
    </citation>
    <scope>NUCLEOTIDE SEQUENCE [LARGE SCALE GENOMIC DNA]</scope>
    <source>
        <strain evidence="1 2">DSM 44230</strain>
    </source>
</reference>
<name>A0A7W7FXU4_9PSEU</name>
<dbReference type="RefSeq" id="WP_185005104.1">
    <property type="nucleotide sequence ID" value="NZ_BAAAUI010000001.1"/>
</dbReference>
<sequence length="193" mass="20141">MAELSGVASTEAGMLAIWAPEEFAGIVDQQSWVAELGTEEGIRARIAAGGLVPINIGGNGAWEVVLRVGGPEAPAGGMGLSAREERYVMLSSEPYLLVCHGMVHVGGIEEVSGRPADTGLPLPPGRYSVSVHLIEWDAEPGSRDADGQPTADALPDFVVLLELDYRLGARVPPVGSGLAPVYRREVLTFGAVG</sequence>
<dbReference type="Proteomes" id="UP000533598">
    <property type="component" value="Unassembled WGS sequence"/>
</dbReference>
<dbReference type="AlphaFoldDB" id="A0A7W7FXU4"/>
<dbReference type="EMBL" id="JACHMH010000001">
    <property type="protein sequence ID" value="MBB4679344.1"/>
    <property type="molecule type" value="Genomic_DNA"/>
</dbReference>